<evidence type="ECO:0000313" key="3">
    <source>
        <dbReference type="EMBL" id="EMD34227.1"/>
    </source>
</evidence>
<sequence length="193" mass="21551">MSDEDTQDIVAGLVGYLQPAWVGSCCNVAVASLVIYDYATTLEREVELMWRRKLTSVTMLFYLNRWVTVIWVAHKLLISNLLSPPADIRSHIFHSCVALSELGNALNIMLLLLWAGSLMIPPAPTTVFSGIRIYAVSSGTWILSAIVAFLSLVPVATNSYYYFATQSYAIDEYFVIGTWCDYFTVLDEATTLK</sequence>
<dbReference type="AlphaFoldDB" id="M2R753"/>
<name>M2R753_CERS8</name>
<feature type="domain" description="DUF6533" evidence="2">
    <location>
        <begin position="25"/>
        <end position="70"/>
    </location>
</feature>
<accession>M2R753</accession>
<reference evidence="3 4" key="1">
    <citation type="journal article" date="2012" name="Proc. Natl. Acad. Sci. U.S.A.">
        <title>Comparative genomics of Ceriporiopsis subvermispora and Phanerochaete chrysosporium provide insight into selective ligninolysis.</title>
        <authorList>
            <person name="Fernandez-Fueyo E."/>
            <person name="Ruiz-Duenas F.J."/>
            <person name="Ferreira P."/>
            <person name="Floudas D."/>
            <person name="Hibbett D.S."/>
            <person name="Canessa P."/>
            <person name="Larrondo L.F."/>
            <person name="James T.Y."/>
            <person name="Seelenfreund D."/>
            <person name="Lobos S."/>
            <person name="Polanco R."/>
            <person name="Tello M."/>
            <person name="Honda Y."/>
            <person name="Watanabe T."/>
            <person name="Watanabe T."/>
            <person name="Ryu J.S."/>
            <person name="Kubicek C.P."/>
            <person name="Schmoll M."/>
            <person name="Gaskell J."/>
            <person name="Hammel K.E."/>
            <person name="St John F.J."/>
            <person name="Vanden Wymelenberg A."/>
            <person name="Sabat G."/>
            <person name="Splinter BonDurant S."/>
            <person name="Syed K."/>
            <person name="Yadav J.S."/>
            <person name="Doddapaneni H."/>
            <person name="Subramanian V."/>
            <person name="Lavin J.L."/>
            <person name="Oguiza J.A."/>
            <person name="Perez G."/>
            <person name="Pisabarro A.G."/>
            <person name="Ramirez L."/>
            <person name="Santoyo F."/>
            <person name="Master E."/>
            <person name="Coutinho P.M."/>
            <person name="Henrissat B."/>
            <person name="Lombard V."/>
            <person name="Magnuson J.K."/>
            <person name="Kuees U."/>
            <person name="Hori C."/>
            <person name="Igarashi K."/>
            <person name="Samejima M."/>
            <person name="Held B.W."/>
            <person name="Barry K.W."/>
            <person name="LaButti K.M."/>
            <person name="Lapidus A."/>
            <person name="Lindquist E.A."/>
            <person name="Lucas S.M."/>
            <person name="Riley R."/>
            <person name="Salamov A.A."/>
            <person name="Hoffmeister D."/>
            <person name="Schwenk D."/>
            <person name="Hadar Y."/>
            <person name="Yarden O."/>
            <person name="de Vries R.P."/>
            <person name="Wiebenga A."/>
            <person name="Stenlid J."/>
            <person name="Eastwood D."/>
            <person name="Grigoriev I.V."/>
            <person name="Berka R.M."/>
            <person name="Blanchette R.A."/>
            <person name="Kersten P."/>
            <person name="Martinez A.T."/>
            <person name="Vicuna R."/>
            <person name="Cullen D."/>
        </authorList>
    </citation>
    <scope>NUCLEOTIDE SEQUENCE [LARGE SCALE GENOMIC DNA]</scope>
    <source>
        <strain evidence="3 4">B</strain>
    </source>
</reference>
<keyword evidence="1" id="KW-0472">Membrane</keyword>
<dbReference type="OrthoDB" id="2803471at2759"/>
<keyword evidence="4" id="KW-1185">Reference proteome</keyword>
<keyword evidence="1" id="KW-1133">Transmembrane helix</keyword>
<feature type="transmembrane region" description="Helical" evidence="1">
    <location>
        <begin position="133"/>
        <end position="153"/>
    </location>
</feature>
<dbReference type="HOGENOM" id="CLU_053360_3_0_1"/>
<dbReference type="Pfam" id="PF20151">
    <property type="entry name" value="DUF6533"/>
    <property type="match status" value="1"/>
</dbReference>
<evidence type="ECO:0000313" key="4">
    <source>
        <dbReference type="Proteomes" id="UP000016930"/>
    </source>
</evidence>
<feature type="transmembrane region" description="Helical" evidence="1">
    <location>
        <begin position="102"/>
        <end position="121"/>
    </location>
</feature>
<organism evidence="3 4">
    <name type="scientific">Ceriporiopsis subvermispora (strain B)</name>
    <name type="common">White-rot fungus</name>
    <name type="synonym">Gelatoporia subvermispora</name>
    <dbReference type="NCBI Taxonomy" id="914234"/>
    <lineage>
        <taxon>Eukaryota</taxon>
        <taxon>Fungi</taxon>
        <taxon>Dikarya</taxon>
        <taxon>Basidiomycota</taxon>
        <taxon>Agaricomycotina</taxon>
        <taxon>Agaricomycetes</taxon>
        <taxon>Polyporales</taxon>
        <taxon>Gelatoporiaceae</taxon>
        <taxon>Gelatoporia</taxon>
    </lineage>
</organism>
<feature type="transmembrane region" description="Helical" evidence="1">
    <location>
        <begin position="20"/>
        <end position="39"/>
    </location>
</feature>
<protein>
    <recommendedName>
        <fullName evidence="2">DUF6533 domain-containing protein</fullName>
    </recommendedName>
</protein>
<evidence type="ECO:0000259" key="2">
    <source>
        <dbReference type="Pfam" id="PF20151"/>
    </source>
</evidence>
<dbReference type="Proteomes" id="UP000016930">
    <property type="component" value="Unassembled WGS sequence"/>
</dbReference>
<gene>
    <name evidence="3" type="ORF">CERSUDRAFT_75815</name>
</gene>
<dbReference type="EMBL" id="KB445803">
    <property type="protein sequence ID" value="EMD34227.1"/>
    <property type="molecule type" value="Genomic_DNA"/>
</dbReference>
<proteinExistence type="predicted"/>
<keyword evidence="1" id="KW-0812">Transmembrane</keyword>
<evidence type="ECO:0000256" key="1">
    <source>
        <dbReference type="SAM" id="Phobius"/>
    </source>
</evidence>
<dbReference type="InterPro" id="IPR045340">
    <property type="entry name" value="DUF6533"/>
</dbReference>